<evidence type="ECO:0000313" key="2">
    <source>
        <dbReference type="Proteomes" id="UP000255355"/>
    </source>
</evidence>
<comment type="caution">
    <text evidence="1">The sequence shown here is derived from an EMBL/GenBank/DDBJ whole genome shotgun (WGS) entry which is preliminary data.</text>
</comment>
<keyword evidence="2" id="KW-1185">Reference proteome</keyword>
<reference evidence="1 2" key="1">
    <citation type="submission" date="2018-07" db="EMBL/GenBank/DDBJ databases">
        <title>Genomic Encyclopedia of Type Strains, Phase IV (KMG-IV): sequencing the most valuable type-strain genomes for metagenomic binning, comparative biology and taxonomic classification.</title>
        <authorList>
            <person name="Goeker M."/>
        </authorList>
    </citation>
    <scope>NUCLEOTIDE SEQUENCE [LARGE SCALE GENOMIC DNA]</scope>
    <source>
        <strain evidence="1 2">DSM 44952</strain>
    </source>
</reference>
<accession>A0A370GMW6</accession>
<dbReference type="STRING" id="1210089.GCA_001613165_02708"/>
<dbReference type="EMBL" id="QQAZ01000014">
    <property type="protein sequence ID" value="RDI44997.1"/>
    <property type="molecule type" value="Genomic_DNA"/>
</dbReference>
<protein>
    <submittedName>
        <fullName evidence="1">Uncharacterized protein</fullName>
    </submittedName>
</protein>
<name>A0A370GMW6_9NOCA</name>
<dbReference type="AlphaFoldDB" id="A0A370GMW6"/>
<gene>
    <name evidence="1" type="ORF">DFR68_11418</name>
</gene>
<dbReference type="Proteomes" id="UP000255355">
    <property type="component" value="Unassembled WGS sequence"/>
</dbReference>
<proteinExistence type="predicted"/>
<evidence type="ECO:0000313" key="1">
    <source>
        <dbReference type="EMBL" id="RDI44997.1"/>
    </source>
</evidence>
<organism evidence="1 2">
    <name type="scientific">Nocardia mexicana</name>
    <dbReference type="NCBI Taxonomy" id="279262"/>
    <lineage>
        <taxon>Bacteria</taxon>
        <taxon>Bacillati</taxon>
        <taxon>Actinomycetota</taxon>
        <taxon>Actinomycetes</taxon>
        <taxon>Mycobacteriales</taxon>
        <taxon>Nocardiaceae</taxon>
        <taxon>Nocardia</taxon>
    </lineage>
</organism>
<sequence length="76" mass="8578">MTATLRLSQGVVHVDFGPRRKHPTLVYTDRADAIVRFVAALKQRTPRYRIEVKSVAPGNGFPSDAPIWRVFAWDNG</sequence>